<protein>
    <recommendedName>
        <fullName evidence="1">Polysaccharide biosynthesis enzyme WcbI domain-containing protein</fullName>
    </recommendedName>
</protein>
<comment type="caution">
    <text evidence="2">The sequence shown here is derived from an EMBL/GenBank/DDBJ whole genome shotgun (WGS) entry which is preliminary data.</text>
</comment>
<feature type="domain" description="Polysaccharide biosynthesis enzyme WcbI" evidence="1">
    <location>
        <begin position="4"/>
        <end position="198"/>
    </location>
</feature>
<organism evidence="2 3">
    <name type="scientific">Rhizobium rhizogenes NBRC 13257</name>
    <dbReference type="NCBI Taxonomy" id="1220581"/>
    <lineage>
        <taxon>Bacteria</taxon>
        <taxon>Pseudomonadati</taxon>
        <taxon>Pseudomonadota</taxon>
        <taxon>Alphaproteobacteria</taxon>
        <taxon>Hyphomicrobiales</taxon>
        <taxon>Rhizobiaceae</taxon>
        <taxon>Rhizobium/Agrobacterium group</taxon>
        <taxon>Rhizobium</taxon>
    </lineage>
</organism>
<evidence type="ECO:0000313" key="3">
    <source>
        <dbReference type="Proteomes" id="UP000026941"/>
    </source>
</evidence>
<dbReference type="AlphaFoldDB" id="A0AA87Q601"/>
<reference evidence="2 3" key="1">
    <citation type="submission" date="2014-05" db="EMBL/GenBank/DDBJ databases">
        <title>Whole genome shotgun sequence of Rhizobium rhizogenes NBRC 13257.</title>
        <authorList>
            <person name="Katano-Makiyama Y."/>
            <person name="Hosoyama A."/>
            <person name="Hashimoto M."/>
            <person name="Hosoyama Y."/>
            <person name="Noguchi M."/>
            <person name="Tsuchikane K."/>
            <person name="Kimura A."/>
            <person name="Ohji S."/>
            <person name="Ichikawa N."/>
            <person name="Yamazoe A."/>
            <person name="Fujita N."/>
        </authorList>
    </citation>
    <scope>NUCLEOTIDE SEQUENCE [LARGE SCALE GENOMIC DNA]</scope>
    <source>
        <strain evidence="2 3">NBRC 13257</strain>
    </source>
</reference>
<name>A0AA87Q601_RHIRH</name>
<proteinExistence type="predicted"/>
<evidence type="ECO:0000313" key="2">
    <source>
        <dbReference type="EMBL" id="GAJ94652.1"/>
    </source>
</evidence>
<dbReference type="EMBL" id="BAYX01000008">
    <property type="protein sequence ID" value="GAJ94652.1"/>
    <property type="molecule type" value="Genomic_DNA"/>
</dbReference>
<sequence>MEAWLIISNAQTFGLANSMRLLTNDVKIDHVDVWTLRASLDHFVQTIPTYDRIVIHPQIEHGYYDFSSVEKLSRIPSIQFDAYHPDICFVGARGQLINGPMGAYHSMIALAAFRAGLSAERTRALFRRDIFERSGFFSRWESERKQLLESFAAHGLDISESFRAWSRRESFMYGIDHSKARPIRDIARVFLRQCGIETNQTDIVPADVIMAGCCFPVYPEVAEVLGVEGSYMFKPHQDYRLISLEKFIEQSFALYGKYSPEEILPGPLFTERYDRVRSIVAEENLQ</sequence>
<dbReference type="GeneID" id="86847158"/>
<evidence type="ECO:0000259" key="1">
    <source>
        <dbReference type="Pfam" id="PF18588"/>
    </source>
</evidence>
<gene>
    <name evidence="2" type="ORF">RRH01S_08_03910</name>
</gene>
<accession>A0AA87Q601</accession>
<dbReference type="InterPro" id="IPR041307">
    <property type="entry name" value="WcbI"/>
</dbReference>
<dbReference type="RefSeq" id="WP_007695483.1">
    <property type="nucleotide sequence ID" value="NZ_BAYX01000008.1"/>
</dbReference>
<dbReference type="Proteomes" id="UP000026941">
    <property type="component" value="Unassembled WGS sequence"/>
</dbReference>
<dbReference type="Pfam" id="PF18588">
    <property type="entry name" value="WcbI"/>
    <property type="match status" value="1"/>
</dbReference>